<reference evidence="1" key="2">
    <citation type="journal article" date="2015" name="Data Brief">
        <title>Shoot transcriptome of the giant reed, Arundo donax.</title>
        <authorList>
            <person name="Barrero R.A."/>
            <person name="Guerrero F.D."/>
            <person name="Moolhuijzen P."/>
            <person name="Goolsby J.A."/>
            <person name="Tidwell J."/>
            <person name="Bellgard S.E."/>
            <person name="Bellgard M.I."/>
        </authorList>
    </citation>
    <scope>NUCLEOTIDE SEQUENCE</scope>
    <source>
        <tissue evidence="1">Shoot tissue taken approximately 20 cm above the soil surface</tissue>
    </source>
</reference>
<dbReference type="AlphaFoldDB" id="A0A0A9U6I2"/>
<organism evidence="1">
    <name type="scientific">Arundo donax</name>
    <name type="common">Giant reed</name>
    <name type="synonym">Donax arundinaceus</name>
    <dbReference type="NCBI Taxonomy" id="35708"/>
    <lineage>
        <taxon>Eukaryota</taxon>
        <taxon>Viridiplantae</taxon>
        <taxon>Streptophyta</taxon>
        <taxon>Embryophyta</taxon>
        <taxon>Tracheophyta</taxon>
        <taxon>Spermatophyta</taxon>
        <taxon>Magnoliopsida</taxon>
        <taxon>Liliopsida</taxon>
        <taxon>Poales</taxon>
        <taxon>Poaceae</taxon>
        <taxon>PACMAD clade</taxon>
        <taxon>Arundinoideae</taxon>
        <taxon>Arundineae</taxon>
        <taxon>Arundo</taxon>
    </lineage>
</organism>
<evidence type="ECO:0000313" key="1">
    <source>
        <dbReference type="EMBL" id="JAD17713.1"/>
    </source>
</evidence>
<dbReference type="EMBL" id="GBRH01280182">
    <property type="protein sequence ID" value="JAD17713.1"/>
    <property type="molecule type" value="Transcribed_RNA"/>
</dbReference>
<protein>
    <submittedName>
        <fullName evidence="1">Uncharacterized protein</fullName>
    </submittedName>
</protein>
<reference evidence="1" key="1">
    <citation type="submission" date="2014-09" db="EMBL/GenBank/DDBJ databases">
        <authorList>
            <person name="Magalhaes I.L.F."/>
            <person name="Oliveira U."/>
            <person name="Santos F.R."/>
            <person name="Vidigal T.H.D.A."/>
            <person name="Brescovit A.D."/>
            <person name="Santos A.J."/>
        </authorList>
    </citation>
    <scope>NUCLEOTIDE SEQUENCE</scope>
    <source>
        <tissue evidence="1">Shoot tissue taken approximately 20 cm above the soil surface</tissue>
    </source>
</reference>
<name>A0A0A9U6I2_ARUDO</name>
<accession>A0A0A9U6I2</accession>
<sequence>MTKLTSLQQHESNSTVMFLKQIQLTTFQRSDIVHIEESPLQFTN</sequence>
<proteinExistence type="predicted"/>